<protein>
    <submittedName>
        <fullName evidence="2">Appr-1-p processing enzyme family protein</fullName>
    </submittedName>
</protein>
<dbReference type="EMBL" id="KY630187">
    <property type="protein sequence ID" value="AQW88719.1"/>
    <property type="molecule type" value="Genomic_DNA"/>
</dbReference>
<dbReference type="SUPFAM" id="SSF52949">
    <property type="entry name" value="Macro domain-like"/>
    <property type="match status" value="1"/>
</dbReference>
<dbReference type="InterPro" id="IPR043472">
    <property type="entry name" value="Macro_dom-like"/>
</dbReference>
<dbReference type="PANTHER" id="PTHR12521:SF0">
    <property type="entry name" value="ADP-RIBOSE GLYCOHYDROLASE OARD1"/>
    <property type="match status" value="1"/>
</dbReference>
<dbReference type="PROSITE" id="PS51154">
    <property type="entry name" value="MACRO"/>
    <property type="match status" value="1"/>
</dbReference>
<dbReference type="Proteomes" id="UP000221837">
    <property type="component" value="Genome"/>
</dbReference>
<gene>
    <name evidence="2" type="ORF">BF_0194</name>
</gene>
<dbReference type="SMART" id="SM00506">
    <property type="entry name" value="A1pp"/>
    <property type="match status" value="1"/>
</dbReference>
<evidence type="ECO:0000259" key="1">
    <source>
        <dbReference type="PROSITE" id="PS51154"/>
    </source>
</evidence>
<organism evidence="2 3">
    <name type="scientific">Serratia phage BF</name>
    <dbReference type="NCBI Taxonomy" id="1962671"/>
    <lineage>
        <taxon>Viruses</taxon>
        <taxon>Duplodnaviria</taxon>
        <taxon>Heunggongvirae</taxon>
        <taxon>Uroviricota</taxon>
        <taxon>Caudoviricetes</taxon>
        <taxon>Eneladusvirus</taxon>
        <taxon>Eneladusvirus BF</taxon>
    </lineage>
</organism>
<evidence type="ECO:0000313" key="3">
    <source>
        <dbReference type="Proteomes" id="UP000221837"/>
    </source>
</evidence>
<dbReference type="InterPro" id="IPR050892">
    <property type="entry name" value="ADP-ribose_metab_enzymes"/>
</dbReference>
<name>A0A1S6UBC7_9CAUD</name>
<reference evidence="2" key="1">
    <citation type="submission" date="2017-02" db="EMBL/GenBank/DDBJ databases">
        <title>Genome sequence of Serratia marcescens phage BF.</title>
        <authorList>
            <person name="Casey E."/>
            <person name="Fitzgerald B."/>
            <person name="Mahony J."/>
            <person name="Lugli G."/>
            <person name="Ventura M."/>
            <person name="van Sinderen D."/>
        </authorList>
    </citation>
    <scope>NUCLEOTIDE SEQUENCE [LARGE SCALE GENOMIC DNA]</scope>
</reference>
<dbReference type="GO" id="GO:0140291">
    <property type="term" value="P:peptidyl-glutamate ADP-deribosylation"/>
    <property type="evidence" value="ECO:0007669"/>
    <property type="project" value="TreeGrafter"/>
</dbReference>
<accession>A0A1S6UBC7</accession>
<keyword evidence="3" id="KW-1185">Reference proteome</keyword>
<dbReference type="InterPro" id="IPR002589">
    <property type="entry name" value="Macro_dom"/>
</dbReference>
<dbReference type="PANTHER" id="PTHR12521">
    <property type="entry name" value="PROTEIN C6ORF130"/>
    <property type="match status" value="1"/>
</dbReference>
<dbReference type="OrthoDB" id="15963at10239"/>
<feature type="domain" description="Macro" evidence="1">
    <location>
        <begin position="1"/>
        <end position="166"/>
    </location>
</feature>
<proteinExistence type="predicted"/>
<evidence type="ECO:0000313" key="2">
    <source>
        <dbReference type="EMBL" id="AQW88719.1"/>
    </source>
</evidence>
<dbReference type="Gene3D" id="3.40.220.10">
    <property type="entry name" value="Leucine Aminopeptidase, subunit E, domain 1"/>
    <property type="match status" value="1"/>
</dbReference>
<sequence length="166" mass="18627">MINYYYGDLFEHVDELLTGGDCVTHFIIHGCNAQGRMGTGFAKTLRAKYPGAYEEYRKEYSANNNRLQVGSVINYAHSTDLIISNAITQDFYGYDGGKYVSYDAIDTAFAELDSIAKVLKTLSGVEEVHFHFPKIGSDLGGGHWDVIESIIDHRVQNATKNLYELR</sequence>